<organism evidence="1 2">
    <name type="scientific">Hyaloperonospora arabidopsidis (strain Emoy2)</name>
    <name type="common">Downy mildew agent</name>
    <name type="synonym">Peronospora arabidopsidis</name>
    <dbReference type="NCBI Taxonomy" id="559515"/>
    <lineage>
        <taxon>Eukaryota</taxon>
        <taxon>Sar</taxon>
        <taxon>Stramenopiles</taxon>
        <taxon>Oomycota</taxon>
        <taxon>Peronosporomycetes</taxon>
        <taxon>Peronosporales</taxon>
        <taxon>Peronosporaceae</taxon>
        <taxon>Hyaloperonospora</taxon>
    </lineage>
</organism>
<dbReference type="EMBL" id="JH598136">
    <property type="status" value="NOT_ANNOTATED_CDS"/>
    <property type="molecule type" value="Genomic_DNA"/>
</dbReference>
<sequence>MKCACLRLCGEASASRDVTGGCRSLRSPAAYGQVSMCIIPTAVRKEIQA</sequence>
<reference evidence="2" key="1">
    <citation type="journal article" date="2010" name="Science">
        <title>Signatures of adaptation to obligate biotrophy in the Hyaloperonospora arabidopsidis genome.</title>
        <authorList>
            <person name="Baxter L."/>
            <person name="Tripathy S."/>
            <person name="Ishaque N."/>
            <person name="Boot N."/>
            <person name="Cabral A."/>
            <person name="Kemen E."/>
            <person name="Thines M."/>
            <person name="Ah-Fong A."/>
            <person name="Anderson R."/>
            <person name="Badejoko W."/>
            <person name="Bittner-Eddy P."/>
            <person name="Boore J.L."/>
            <person name="Chibucos M.C."/>
            <person name="Coates M."/>
            <person name="Dehal P."/>
            <person name="Delehaunty K."/>
            <person name="Dong S."/>
            <person name="Downton P."/>
            <person name="Dumas B."/>
            <person name="Fabro G."/>
            <person name="Fronick C."/>
            <person name="Fuerstenberg S.I."/>
            <person name="Fulton L."/>
            <person name="Gaulin E."/>
            <person name="Govers F."/>
            <person name="Hughes L."/>
            <person name="Humphray S."/>
            <person name="Jiang R.H."/>
            <person name="Judelson H."/>
            <person name="Kamoun S."/>
            <person name="Kyung K."/>
            <person name="Meijer H."/>
            <person name="Minx P."/>
            <person name="Morris P."/>
            <person name="Nelson J."/>
            <person name="Phuntumart V."/>
            <person name="Qutob D."/>
            <person name="Rehmany A."/>
            <person name="Rougon-Cardoso A."/>
            <person name="Ryden P."/>
            <person name="Torto-Alalibo T."/>
            <person name="Studholme D."/>
            <person name="Wang Y."/>
            <person name="Win J."/>
            <person name="Wood J."/>
            <person name="Clifton S.W."/>
            <person name="Rogers J."/>
            <person name="Van den Ackerveken G."/>
            <person name="Jones J.D."/>
            <person name="McDowell J.M."/>
            <person name="Beynon J."/>
            <person name="Tyler B.M."/>
        </authorList>
    </citation>
    <scope>NUCLEOTIDE SEQUENCE [LARGE SCALE GENOMIC DNA]</scope>
    <source>
        <strain evidence="2">Emoy2</strain>
    </source>
</reference>
<accession>M4BCR2</accession>
<dbReference type="VEuPathDB" id="FungiDB:HpaG804078"/>
<proteinExistence type="predicted"/>
<reference evidence="1" key="2">
    <citation type="submission" date="2015-06" db="UniProtKB">
        <authorList>
            <consortium name="EnsemblProtists"/>
        </authorList>
    </citation>
    <scope>IDENTIFICATION</scope>
    <source>
        <strain evidence="1">Emoy2</strain>
    </source>
</reference>
<protein>
    <submittedName>
        <fullName evidence="1">Uncharacterized protein</fullName>
    </submittedName>
</protein>
<evidence type="ECO:0000313" key="1">
    <source>
        <dbReference type="EnsemblProtists" id="HpaP804078"/>
    </source>
</evidence>
<evidence type="ECO:0000313" key="2">
    <source>
        <dbReference type="Proteomes" id="UP000011713"/>
    </source>
</evidence>
<dbReference type="AlphaFoldDB" id="M4BCR2"/>
<dbReference type="HOGENOM" id="CLU_3145687_0_0_1"/>
<keyword evidence="2" id="KW-1185">Reference proteome</keyword>
<dbReference type="Proteomes" id="UP000011713">
    <property type="component" value="Unassembled WGS sequence"/>
</dbReference>
<dbReference type="InParanoid" id="M4BCR2"/>
<name>M4BCR2_HYAAE</name>
<dbReference type="EnsemblProtists" id="HpaT804078">
    <property type="protein sequence ID" value="HpaP804078"/>
    <property type="gene ID" value="HpaG804078"/>
</dbReference>